<proteinExistence type="predicted"/>
<protein>
    <submittedName>
        <fullName evidence="1">Uncharacterized protein</fullName>
    </submittedName>
</protein>
<dbReference type="Proteomes" id="UP001057402">
    <property type="component" value="Chromosome 12"/>
</dbReference>
<comment type="caution">
    <text evidence="1">The sequence shown here is derived from an EMBL/GenBank/DDBJ whole genome shotgun (WGS) entry which is preliminary data.</text>
</comment>
<evidence type="ECO:0000313" key="1">
    <source>
        <dbReference type="EMBL" id="KAI4304412.1"/>
    </source>
</evidence>
<evidence type="ECO:0000313" key="2">
    <source>
        <dbReference type="Proteomes" id="UP001057402"/>
    </source>
</evidence>
<accession>A0ACB9L435</accession>
<name>A0ACB9L435_9MYRT</name>
<reference evidence="2" key="1">
    <citation type="journal article" date="2023" name="Front. Plant Sci.">
        <title>Chromosomal-level genome assembly of Melastoma candidum provides insights into trichome evolution.</title>
        <authorList>
            <person name="Zhong Y."/>
            <person name="Wu W."/>
            <person name="Sun C."/>
            <person name="Zou P."/>
            <person name="Liu Y."/>
            <person name="Dai S."/>
            <person name="Zhou R."/>
        </authorList>
    </citation>
    <scope>NUCLEOTIDE SEQUENCE [LARGE SCALE GENOMIC DNA]</scope>
</reference>
<sequence>MELRLFGLVKWFLRSKKPGGGETAVDDPSTSAGIEIRCLEREDDVGITREDSDEDAVEGVSASAAAASFSSSSSSDISLQSVVKRLHFGGETEKESAATHIRELLARDDTQAKGLLCELGVVEPLVNMLAHDDHEGPNRRSAAALGALRELSRCEIRMIKVQMMDAGILMRLPQDLQPLDQETVREFSEIILGLSSVKNTPLGPQESARVIEFTIRVIESDTEHETKASVLGAIYHFSSLLENAARFAMDRVVDPLLRLLSEGDLSEKALAVLGNLVVTSQGKKALVSSLMAPENLIDILTWEKRPKCQEMSVYILMILAHQNAAQRAKMVKSGIVPVLLELALLGRTALIQRRALKLLQWFKDERGARVGPHSGPQAGGRSVLGSPVADRGEEVREGRMMMQKLVKESLRRNMEVITRRANNSAVGSGDSGGIKALVLSTSSNSLPY</sequence>
<keyword evidence="2" id="KW-1185">Reference proteome</keyword>
<gene>
    <name evidence="1" type="ORF">MLD38_039926</name>
</gene>
<organism evidence="1 2">
    <name type="scientific">Melastoma candidum</name>
    <dbReference type="NCBI Taxonomy" id="119954"/>
    <lineage>
        <taxon>Eukaryota</taxon>
        <taxon>Viridiplantae</taxon>
        <taxon>Streptophyta</taxon>
        <taxon>Embryophyta</taxon>
        <taxon>Tracheophyta</taxon>
        <taxon>Spermatophyta</taxon>
        <taxon>Magnoliopsida</taxon>
        <taxon>eudicotyledons</taxon>
        <taxon>Gunneridae</taxon>
        <taxon>Pentapetalae</taxon>
        <taxon>rosids</taxon>
        <taxon>malvids</taxon>
        <taxon>Myrtales</taxon>
        <taxon>Melastomataceae</taxon>
        <taxon>Melastomatoideae</taxon>
        <taxon>Melastomateae</taxon>
        <taxon>Melastoma</taxon>
    </lineage>
</organism>
<dbReference type="EMBL" id="CM042891">
    <property type="protein sequence ID" value="KAI4304412.1"/>
    <property type="molecule type" value="Genomic_DNA"/>
</dbReference>